<evidence type="ECO:0000313" key="2">
    <source>
        <dbReference type="Proteomes" id="UP000838756"/>
    </source>
</evidence>
<dbReference type="AlphaFoldDB" id="A0A8S4RDJ9"/>
<proteinExistence type="predicted"/>
<name>A0A8S4RDJ9_9NEOP</name>
<dbReference type="InterPro" id="IPR006249">
    <property type="entry name" value="Aconitase/IRP2"/>
</dbReference>
<dbReference type="Gene3D" id="3.20.19.10">
    <property type="entry name" value="Aconitase, domain 4"/>
    <property type="match status" value="1"/>
</dbReference>
<dbReference type="Proteomes" id="UP000838756">
    <property type="component" value="Unassembled WGS sequence"/>
</dbReference>
<dbReference type="InterPro" id="IPR015928">
    <property type="entry name" value="Aconitase/3IPM_dehydase_swvl"/>
</dbReference>
<organism evidence="1 2">
    <name type="scientific">Pararge aegeria aegeria</name>
    <dbReference type="NCBI Taxonomy" id="348720"/>
    <lineage>
        <taxon>Eukaryota</taxon>
        <taxon>Metazoa</taxon>
        <taxon>Ecdysozoa</taxon>
        <taxon>Arthropoda</taxon>
        <taxon>Hexapoda</taxon>
        <taxon>Insecta</taxon>
        <taxon>Pterygota</taxon>
        <taxon>Neoptera</taxon>
        <taxon>Endopterygota</taxon>
        <taxon>Lepidoptera</taxon>
        <taxon>Glossata</taxon>
        <taxon>Ditrysia</taxon>
        <taxon>Papilionoidea</taxon>
        <taxon>Nymphalidae</taxon>
        <taxon>Satyrinae</taxon>
        <taxon>Satyrini</taxon>
        <taxon>Parargina</taxon>
        <taxon>Pararge</taxon>
    </lineage>
</organism>
<feature type="non-terminal residue" evidence="1">
    <location>
        <position position="1"/>
    </location>
</feature>
<gene>
    <name evidence="1" type="primary">jg21301</name>
    <name evidence="1" type="ORF">PAEG_LOCUS11779</name>
</gene>
<accession>A0A8S4RDJ9</accession>
<dbReference type="PANTHER" id="PTHR11670">
    <property type="entry name" value="ACONITASE/IRON-RESPONSIVE ELEMENT FAMILY MEMBER"/>
    <property type="match status" value="1"/>
</dbReference>
<comment type="caution">
    <text evidence="1">The sequence shown here is derived from an EMBL/GenBank/DDBJ whole genome shotgun (WGS) entry which is preliminary data.</text>
</comment>
<keyword evidence="2" id="KW-1185">Reference proteome</keyword>
<protein>
    <submittedName>
        <fullName evidence="1">Jg21301 protein</fullName>
    </submittedName>
</protein>
<dbReference type="EMBL" id="CAKXAJ010025010">
    <property type="protein sequence ID" value="CAH2233857.1"/>
    <property type="molecule type" value="Genomic_DNA"/>
</dbReference>
<dbReference type="OrthoDB" id="2279155at2759"/>
<sequence>MVYERIEEGSSSWQALEVPQGQLYGWDPNSTYIKRPPFFDGMTKDLPPIRSIENARCLLLLGDSVTTDHISPAGSIARNSPAARFLADRG</sequence>
<reference evidence="1" key="1">
    <citation type="submission" date="2022-03" db="EMBL/GenBank/DDBJ databases">
        <authorList>
            <person name="Lindestad O."/>
        </authorList>
    </citation>
    <scope>NUCLEOTIDE SEQUENCE</scope>
</reference>
<evidence type="ECO:0000313" key="1">
    <source>
        <dbReference type="EMBL" id="CAH2233857.1"/>
    </source>
</evidence>
<dbReference type="SUPFAM" id="SSF52016">
    <property type="entry name" value="LeuD/IlvD-like"/>
    <property type="match status" value="1"/>
</dbReference>
<dbReference type="Gene3D" id="6.10.190.10">
    <property type="match status" value="1"/>
</dbReference>